<name>W8BHW2_CERCA</name>
<reference evidence="2" key="2">
    <citation type="journal article" date="2014" name="BMC Genomics">
        <title>A genomic perspective to assessing quality of mass-reared SIT flies used in Mediterranean fruit fly (Ceratitis capitata) eradication in California.</title>
        <authorList>
            <person name="Calla B."/>
            <person name="Hall B."/>
            <person name="Hou S."/>
            <person name="Geib S.M."/>
        </authorList>
    </citation>
    <scope>NUCLEOTIDE SEQUENCE</scope>
</reference>
<protein>
    <submittedName>
        <fullName evidence="2">Uncharacterized protein</fullName>
    </submittedName>
</protein>
<evidence type="ECO:0000313" key="2">
    <source>
        <dbReference type="EMBL" id="JAB96523.1"/>
    </source>
</evidence>
<evidence type="ECO:0000256" key="1">
    <source>
        <dbReference type="SAM" id="MobiDB-lite"/>
    </source>
</evidence>
<accession>W8BHW2</accession>
<feature type="compositionally biased region" description="Low complexity" evidence="1">
    <location>
        <begin position="254"/>
        <end position="296"/>
    </location>
</feature>
<feature type="region of interest" description="Disordered" evidence="1">
    <location>
        <begin position="238"/>
        <end position="296"/>
    </location>
</feature>
<proteinExistence type="evidence at transcript level"/>
<dbReference type="EMBL" id="GAMC01010032">
    <property type="protein sequence ID" value="JAB96523.1"/>
    <property type="molecule type" value="mRNA"/>
</dbReference>
<reference evidence="2" key="1">
    <citation type="submission" date="2013-07" db="EMBL/GenBank/DDBJ databases">
        <authorList>
            <person name="Geib S."/>
        </authorList>
    </citation>
    <scope>NUCLEOTIDE SEQUENCE</scope>
</reference>
<feature type="region of interest" description="Disordered" evidence="1">
    <location>
        <begin position="103"/>
        <end position="146"/>
    </location>
</feature>
<feature type="region of interest" description="Disordered" evidence="1">
    <location>
        <begin position="162"/>
        <end position="182"/>
    </location>
</feature>
<sequence length="367" mass="40385">MPICNKPPLPVGTANSVDEFDDHASEVAKMRHTREQAYFNSYNFDAIPVLPVEESLSKASGSQSGNVSSLASMKVPPSLVASNSHQHQHQQLNTLKPLYRGASSIASSSQSTRSSFQLTSSGHSSDADDSYLQRHPRNRHEHSGPELTYTYMQHIGARFARSRNASPSTSEAELGRDFLGGSGSANIETVNVGSVIVPADEIAPVHERKGPGEMSENGSFLLPRAMLKYQSIGNVNSMPSAASNSGRGDKLLQNSHSNNSESSYSSSNNKSASFNNYNNNNNKVSGNSSKESNGKESMMVMTTNAISHRNTNYNNNNNNNYDWYKRKKKQRCATNVFTAIYIIIKRYNPYAKIDIFKCKFIFSCDNL</sequence>
<feature type="compositionally biased region" description="Low complexity" evidence="1">
    <location>
        <begin position="103"/>
        <end position="122"/>
    </location>
</feature>
<organism evidence="2">
    <name type="scientific">Ceratitis capitata</name>
    <name type="common">Mediterranean fruit fly</name>
    <name type="synonym">Tephritis capitata</name>
    <dbReference type="NCBI Taxonomy" id="7213"/>
    <lineage>
        <taxon>Eukaryota</taxon>
        <taxon>Metazoa</taxon>
        <taxon>Ecdysozoa</taxon>
        <taxon>Arthropoda</taxon>
        <taxon>Hexapoda</taxon>
        <taxon>Insecta</taxon>
        <taxon>Pterygota</taxon>
        <taxon>Neoptera</taxon>
        <taxon>Endopterygota</taxon>
        <taxon>Diptera</taxon>
        <taxon>Brachycera</taxon>
        <taxon>Muscomorpha</taxon>
        <taxon>Tephritoidea</taxon>
        <taxon>Tephritidae</taxon>
        <taxon>Ceratitis</taxon>
        <taxon>Ceratitis</taxon>
    </lineage>
</organism>
<dbReference type="AlphaFoldDB" id="W8BHW2"/>
<dbReference type="OrthoDB" id="7760340at2759"/>